<evidence type="ECO:0000313" key="2">
    <source>
        <dbReference type="Proteomes" id="UP001642260"/>
    </source>
</evidence>
<organism evidence="1 2">
    <name type="scientific">Eruca vesicaria subsp. sativa</name>
    <name type="common">Garden rocket</name>
    <name type="synonym">Eruca sativa</name>
    <dbReference type="NCBI Taxonomy" id="29727"/>
    <lineage>
        <taxon>Eukaryota</taxon>
        <taxon>Viridiplantae</taxon>
        <taxon>Streptophyta</taxon>
        <taxon>Embryophyta</taxon>
        <taxon>Tracheophyta</taxon>
        <taxon>Spermatophyta</taxon>
        <taxon>Magnoliopsida</taxon>
        <taxon>eudicotyledons</taxon>
        <taxon>Gunneridae</taxon>
        <taxon>Pentapetalae</taxon>
        <taxon>rosids</taxon>
        <taxon>malvids</taxon>
        <taxon>Brassicales</taxon>
        <taxon>Brassicaceae</taxon>
        <taxon>Brassiceae</taxon>
        <taxon>Eruca</taxon>
    </lineage>
</organism>
<reference evidence="1 2" key="1">
    <citation type="submission" date="2022-03" db="EMBL/GenBank/DDBJ databases">
        <authorList>
            <person name="Macdonald S."/>
            <person name="Ahmed S."/>
            <person name="Newling K."/>
        </authorList>
    </citation>
    <scope>NUCLEOTIDE SEQUENCE [LARGE SCALE GENOMIC DNA]</scope>
</reference>
<keyword evidence="2" id="KW-1185">Reference proteome</keyword>
<name>A0ABC8KWC6_ERUVS</name>
<accession>A0ABC8KWC6</accession>
<evidence type="ECO:0000313" key="1">
    <source>
        <dbReference type="EMBL" id="CAH8361493.1"/>
    </source>
</evidence>
<dbReference type="Proteomes" id="UP001642260">
    <property type="component" value="Unassembled WGS sequence"/>
</dbReference>
<protein>
    <submittedName>
        <fullName evidence="1">Uncharacterized protein</fullName>
    </submittedName>
</protein>
<comment type="caution">
    <text evidence="1">The sequence shown here is derived from an EMBL/GenBank/DDBJ whole genome shotgun (WGS) entry which is preliminary data.</text>
</comment>
<gene>
    <name evidence="1" type="ORF">ERUC_LOCUS27249</name>
</gene>
<proteinExistence type="predicted"/>
<dbReference type="EMBL" id="CAKOAT010308711">
    <property type="protein sequence ID" value="CAH8361493.1"/>
    <property type="molecule type" value="Genomic_DNA"/>
</dbReference>
<sequence>MNRLGGNKTLMFTCRDKKETNIGGPNYVRHVKFNAFVGNERFVNDVCGSRKPNVYAFGKLKTTEYMYAIIQLMSLS</sequence>
<dbReference type="AlphaFoldDB" id="A0ABC8KWC6"/>